<dbReference type="EMBL" id="BAABGZ010000068">
    <property type="protein sequence ID" value="GAA4363375.1"/>
    <property type="molecule type" value="Genomic_DNA"/>
</dbReference>
<keyword evidence="2" id="KW-1185">Reference proteome</keyword>
<comment type="caution">
    <text evidence="1">The sequence shown here is derived from an EMBL/GenBank/DDBJ whole genome shotgun (WGS) entry which is preliminary data.</text>
</comment>
<evidence type="ECO:0000313" key="2">
    <source>
        <dbReference type="Proteomes" id="UP001501153"/>
    </source>
</evidence>
<dbReference type="Proteomes" id="UP001501153">
    <property type="component" value="Unassembled WGS sequence"/>
</dbReference>
<proteinExistence type="predicted"/>
<gene>
    <name evidence="1" type="ORF">GCM10023185_32050</name>
</gene>
<evidence type="ECO:0000313" key="1">
    <source>
        <dbReference type="EMBL" id="GAA4363375.1"/>
    </source>
</evidence>
<reference evidence="2" key="1">
    <citation type="journal article" date="2019" name="Int. J. Syst. Evol. Microbiol.">
        <title>The Global Catalogue of Microorganisms (GCM) 10K type strain sequencing project: providing services to taxonomists for standard genome sequencing and annotation.</title>
        <authorList>
            <consortium name="The Broad Institute Genomics Platform"/>
            <consortium name="The Broad Institute Genome Sequencing Center for Infectious Disease"/>
            <person name="Wu L."/>
            <person name="Ma J."/>
        </authorList>
    </citation>
    <scope>NUCLEOTIDE SEQUENCE [LARGE SCALE GENOMIC DNA]</scope>
    <source>
        <strain evidence="2">JCM 17923</strain>
    </source>
</reference>
<name>A0ABP8IMH4_9BACT</name>
<accession>A0ABP8IMH4</accession>
<protein>
    <submittedName>
        <fullName evidence="1">Uncharacterized protein</fullName>
    </submittedName>
</protein>
<dbReference type="RefSeq" id="WP_345237115.1">
    <property type="nucleotide sequence ID" value="NZ_BAABGZ010000068.1"/>
</dbReference>
<sequence>MSDFAQHHSYCKALRMVLSFFLLATSGCKRDECYGPIEGIVLQSRDDINRGGERIYLDIRNKAGIGIHRRVYIFGHGMAEFNNVVIIRDPESRFKGRKKICFDKFSSVTISDYGTLNAEDIPELELY</sequence>
<organism evidence="1 2">
    <name type="scientific">Hymenobacter saemangeumensis</name>
    <dbReference type="NCBI Taxonomy" id="1084522"/>
    <lineage>
        <taxon>Bacteria</taxon>
        <taxon>Pseudomonadati</taxon>
        <taxon>Bacteroidota</taxon>
        <taxon>Cytophagia</taxon>
        <taxon>Cytophagales</taxon>
        <taxon>Hymenobacteraceae</taxon>
        <taxon>Hymenobacter</taxon>
    </lineage>
</organism>